<keyword evidence="2" id="KW-1185">Reference proteome</keyword>
<dbReference type="EMBL" id="JAUOEL010000009">
    <property type="protein sequence ID" value="MDO5976797.1"/>
    <property type="molecule type" value="Genomic_DNA"/>
</dbReference>
<dbReference type="PROSITE" id="PS51257">
    <property type="entry name" value="PROKAR_LIPOPROTEIN"/>
    <property type="match status" value="1"/>
</dbReference>
<comment type="caution">
    <text evidence="1">The sequence shown here is derived from an EMBL/GenBank/DDBJ whole genome shotgun (WGS) entry which is preliminary data.</text>
</comment>
<evidence type="ECO:0000313" key="2">
    <source>
        <dbReference type="Proteomes" id="UP001176806"/>
    </source>
</evidence>
<dbReference type="Proteomes" id="UP001176806">
    <property type="component" value="Unassembled WGS sequence"/>
</dbReference>
<organism evidence="1 2">
    <name type="scientific">Flavivirga jejuensis</name>
    <dbReference type="NCBI Taxonomy" id="870487"/>
    <lineage>
        <taxon>Bacteria</taxon>
        <taxon>Pseudomonadati</taxon>
        <taxon>Bacteroidota</taxon>
        <taxon>Flavobacteriia</taxon>
        <taxon>Flavobacteriales</taxon>
        <taxon>Flavobacteriaceae</taxon>
        <taxon>Flavivirga</taxon>
    </lineage>
</organism>
<evidence type="ECO:0008006" key="3">
    <source>
        <dbReference type="Google" id="ProtNLM"/>
    </source>
</evidence>
<dbReference type="RefSeq" id="WP_303304120.1">
    <property type="nucleotide sequence ID" value="NZ_BAABDA010000011.1"/>
</dbReference>
<evidence type="ECO:0000313" key="1">
    <source>
        <dbReference type="EMBL" id="MDO5976797.1"/>
    </source>
</evidence>
<protein>
    <recommendedName>
        <fullName evidence="3">PepSY domain-containing protein</fullName>
    </recommendedName>
</protein>
<reference evidence="1" key="1">
    <citation type="submission" date="2023-07" db="EMBL/GenBank/DDBJ databases">
        <title>Two novel species in the genus Flavivirga.</title>
        <authorList>
            <person name="Kwon K."/>
        </authorList>
    </citation>
    <scope>NUCLEOTIDE SEQUENCE</scope>
    <source>
        <strain evidence="1">KACC 14158</strain>
    </source>
</reference>
<accession>A0ABT8WVB1</accession>
<proteinExistence type="predicted"/>
<sequence length="96" mass="11143">MKKYALITLIISLSFSCKKKQEEAIEIKPLTIAEKIAKAHGFENWKHISKIGFSFNVDKDSTHFERSWTWKPKTNDVIAISKNDTIAYNRTKIDLE</sequence>
<gene>
    <name evidence="1" type="ORF">Q4Q40_21565</name>
</gene>
<name>A0ABT8WVB1_9FLAO</name>